<dbReference type="InterPro" id="IPR012910">
    <property type="entry name" value="Plug_dom"/>
</dbReference>
<evidence type="ECO:0000256" key="7">
    <source>
        <dbReference type="ARBA" id="ARBA00023237"/>
    </source>
</evidence>
<evidence type="ECO:0000259" key="12">
    <source>
        <dbReference type="Pfam" id="PF07715"/>
    </source>
</evidence>
<dbReference type="Pfam" id="PF13715">
    <property type="entry name" value="CarbopepD_reg_2"/>
    <property type="match status" value="1"/>
</dbReference>
<dbReference type="InterPro" id="IPR023996">
    <property type="entry name" value="TonB-dep_OMP_SusC/RagA"/>
</dbReference>
<dbReference type="InterPro" id="IPR036942">
    <property type="entry name" value="Beta-barrel_TonB_sf"/>
</dbReference>
<dbReference type="Gene3D" id="2.170.130.10">
    <property type="entry name" value="TonB-dependent receptor, plug domain"/>
    <property type="match status" value="1"/>
</dbReference>
<dbReference type="InterPro" id="IPR023997">
    <property type="entry name" value="TonB-dep_OMP_SusC/RagA_CS"/>
</dbReference>
<keyword evidence="7 8" id="KW-0998">Cell outer membrane</keyword>
<evidence type="ECO:0000256" key="9">
    <source>
        <dbReference type="RuleBase" id="RU003357"/>
    </source>
</evidence>
<evidence type="ECO:0000256" key="3">
    <source>
        <dbReference type="ARBA" id="ARBA00022452"/>
    </source>
</evidence>
<dbReference type="SUPFAM" id="SSF56935">
    <property type="entry name" value="Porins"/>
    <property type="match status" value="1"/>
</dbReference>
<dbReference type="InterPro" id="IPR037066">
    <property type="entry name" value="Plug_dom_sf"/>
</dbReference>
<dbReference type="Pfam" id="PF00593">
    <property type="entry name" value="TonB_dep_Rec_b-barrel"/>
    <property type="match status" value="1"/>
</dbReference>
<comment type="similarity">
    <text evidence="8 9">Belongs to the TonB-dependent receptor family.</text>
</comment>
<dbReference type="RefSeq" id="WP_202907924.1">
    <property type="nucleotide sequence ID" value="NZ_FOAF01000009.1"/>
</dbReference>
<feature type="domain" description="TonB-dependent receptor-like beta-barrel" evidence="11">
    <location>
        <begin position="457"/>
        <end position="897"/>
    </location>
</feature>
<comment type="subcellular location">
    <subcellularLocation>
        <location evidence="1 8">Cell outer membrane</location>
        <topology evidence="1 8">Multi-pass membrane protein</topology>
    </subcellularLocation>
</comment>
<sequence length="1040" mass="114782">MRKEVLLACCISMFFFLRVAAQEVVISGVVRDTSSAPLEGVTVSIVGKTGSVITDSKGVYSIASAVGQSISFSMLGSEPVRMVIRNDDPINVVMKISLNALEDVIVTGYTSERKKDLTGAVSVVKMADIENVPLGNPVKSMQGRVPGVEVGASGAPNGGVTVRMRGQTTLNISNDPLYIIDGVPTQRGLQEINQSDIESMQVLRDASAASIYGSRAAAGVIIVTTKRGKSGVRRIDVDASHSLQFYNSKINTLNTDERARAYWQAAVNDGRFGPSRNNPQDPSALSLIYDFDWNKDFSNPQLNAVILGQYVDPEQSMRTSDTRWFDEVSRVSQIKQYNIALSNGGQHGTSFFSLGYYDNEGIIKRTRSQRLTLRMNVDHSLFNGKLKIGENLNLSYFKDAQIPTGDVTSLALILNPILPVRTVDGGWGGPVAGMDDRQNPLRLIEDNRQNNNHFARILSSTFADLSILPGLNFRTAFNVDYAGTFYRHLQVPYQSGFLNSDVTQVNTNFDYSGSLTWQNILTYDLNSNEHRVNLLLGSETVNNRNQGFNASAQGLAIADLNYAYLTQGTRNILARGDGNSDALQSFFFKANYNYHDRYLASVTIRRDGSSKFGSNNRYANFPAASLGWRISEETFFKDNINFISDFKLRYSWGQTGNQSIPAYATYSLYRAIYGTDLTWDPSEGSAYDIGGQGTGTLPAGYTAIQTGNPDLKWETTTQSNFGVDFGMFSNQLTGSVEYYIKNTDDVLISPPYLGVVGEGGSTWINGASLQNKGLEAAINYTQRLSDDMRLDVAANITRNRLKITKLPNNAIIGYPGNGTTYTIIGHSPNTHFGWVADGLFTTQEEVDSSPEQPGKALGRIRYLDLDQNGRIDNNDQQYLGTSDPDFTYGLNLTLSYKRFNIAVFFQGIQGGVVNNSYKNLTDFTSLAPGSNWGSRVLDAWTPENPGASVPALTLVNTNNENRFSTYFLEPRSYFKLRNIEIGYDLKDAFERFNVSRARVYMQASNLLRWKDRAYTAPDPENPGNGYPVPVIATLGFNLSF</sequence>
<reference evidence="14" key="1">
    <citation type="submission" date="2016-10" db="EMBL/GenBank/DDBJ databases">
        <authorList>
            <person name="Varghese N."/>
            <person name="Submissions S."/>
        </authorList>
    </citation>
    <scope>NUCLEOTIDE SEQUENCE [LARGE SCALE GENOMIC DNA]</scope>
    <source>
        <strain evidence="14">DSM 18733</strain>
    </source>
</reference>
<evidence type="ECO:0000256" key="4">
    <source>
        <dbReference type="ARBA" id="ARBA00022692"/>
    </source>
</evidence>
<keyword evidence="14" id="KW-1185">Reference proteome</keyword>
<dbReference type="AlphaFoldDB" id="A0A1H7WU10"/>
<organism evidence="13 14">
    <name type="scientific">Olivibacter domesticus</name>
    <name type="common">Pseudosphingobacterium domesticum</name>
    <dbReference type="NCBI Taxonomy" id="407022"/>
    <lineage>
        <taxon>Bacteria</taxon>
        <taxon>Pseudomonadati</taxon>
        <taxon>Bacteroidota</taxon>
        <taxon>Sphingobacteriia</taxon>
        <taxon>Sphingobacteriales</taxon>
        <taxon>Sphingobacteriaceae</taxon>
        <taxon>Olivibacter</taxon>
    </lineage>
</organism>
<keyword evidence="10" id="KW-0732">Signal</keyword>
<evidence type="ECO:0000256" key="2">
    <source>
        <dbReference type="ARBA" id="ARBA00022448"/>
    </source>
</evidence>
<gene>
    <name evidence="13" type="ORF">SAMN05661044_04647</name>
</gene>
<evidence type="ECO:0000313" key="14">
    <source>
        <dbReference type="Proteomes" id="UP000199421"/>
    </source>
</evidence>
<feature type="domain" description="TonB-dependent receptor plug" evidence="12">
    <location>
        <begin position="114"/>
        <end position="220"/>
    </location>
</feature>
<dbReference type="Gene3D" id="2.60.40.1120">
    <property type="entry name" value="Carboxypeptidase-like, regulatory domain"/>
    <property type="match status" value="1"/>
</dbReference>
<evidence type="ECO:0000256" key="10">
    <source>
        <dbReference type="SAM" id="SignalP"/>
    </source>
</evidence>
<dbReference type="InterPro" id="IPR039426">
    <property type="entry name" value="TonB-dep_rcpt-like"/>
</dbReference>
<name>A0A1H7WU10_OLID1</name>
<dbReference type="InterPro" id="IPR008969">
    <property type="entry name" value="CarboxyPept-like_regulatory"/>
</dbReference>
<accession>A0A1H7WU10</accession>
<evidence type="ECO:0000256" key="5">
    <source>
        <dbReference type="ARBA" id="ARBA00023077"/>
    </source>
</evidence>
<keyword evidence="5 9" id="KW-0798">TonB box</keyword>
<proteinExistence type="inferred from homology"/>
<evidence type="ECO:0000313" key="13">
    <source>
        <dbReference type="EMBL" id="SEM24377.1"/>
    </source>
</evidence>
<dbReference type="STRING" id="407022.SAMN05661044_04647"/>
<dbReference type="SUPFAM" id="SSF49464">
    <property type="entry name" value="Carboxypeptidase regulatory domain-like"/>
    <property type="match status" value="1"/>
</dbReference>
<keyword evidence="4 8" id="KW-0812">Transmembrane</keyword>
<evidence type="ECO:0000256" key="1">
    <source>
        <dbReference type="ARBA" id="ARBA00004571"/>
    </source>
</evidence>
<evidence type="ECO:0000259" key="11">
    <source>
        <dbReference type="Pfam" id="PF00593"/>
    </source>
</evidence>
<feature type="signal peptide" evidence="10">
    <location>
        <begin position="1"/>
        <end position="21"/>
    </location>
</feature>
<evidence type="ECO:0000256" key="8">
    <source>
        <dbReference type="PROSITE-ProRule" id="PRU01360"/>
    </source>
</evidence>
<dbReference type="Pfam" id="PF07715">
    <property type="entry name" value="Plug"/>
    <property type="match status" value="1"/>
</dbReference>
<dbReference type="PROSITE" id="PS52016">
    <property type="entry name" value="TONB_DEPENDENT_REC_3"/>
    <property type="match status" value="1"/>
</dbReference>
<dbReference type="NCBIfam" id="TIGR04056">
    <property type="entry name" value="OMP_RagA_SusC"/>
    <property type="match status" value="1"/>
</dbReference>
<keyword evidence="2 8" id="KW-0813">Transport</keyword>
<dbReference type="EMBL" id="FOAF01000009">
    <property type="protein sequence ID" value="SEM24377.1"/>
    <property type="molecule type" value="Genomic_DNA"/>
</dbReference>
<dbReference type="Gene3D" id="2.40.170.20">
    <property type="entry name" value="TonB-dependent receptor, beta-barrel domain"/>
    <property type="match status" value="1"/>
</dbReference>
<keyword evidence="3 8" id="KW-1134">Transmembrane beta strand</keyword>
<evidence type="ECO:0000256" key="6">
    <source>
        <dbReference type="ARBA" id="ARBA00023136"/>
    </source>
</evidence>
<protein>
    <submittedName>
        <fullName evidence="13">TonB-linked outer membrane protein, SusC/RagA family</fullName>
    </submittedName>
</protein>
<dbReference type="InterPro" id="IPR000531">
    <property type="entry name" value="Beta-barrel_TonB"/>
</dbReference>
<dbReference type="Proteomes" id="UP000199421">
    <property type="component" value="Unassembled WGS sequence"/>
</dbReference>
<dbReference type="NCBIfam" id="TIGR04057">
    <property type="entry name" value="SusC_RagA_signa"/>
    <property type="match status" value="1"/>
</dbReference>
<keyword evidence="6 8" id="KW-0472">Membrane</keyword>
<feature type="chain" id="PRO_5011680172" evidence="10">
    <location>
        <begin position="22"/>
        <end position="1040"/>
    </location>
</feature>
<dbReference type="GO" id="GO:0009279">
    <property type="term" value="C:cell outer membrane"/>
    <property type="evidence" value="ECO:0007669"/>
    <property type="project" value="UniProtKB-SubCell"/>
</dbReference>